<name>A0A5D0UEV6_9ACTN</name>
<dbReference type="InterPro" id="IPR050228">
    <property type="entry name" value="Carboxylesterase_BioH"/>
</dbReference>
<dbReference type="SUPFAM" id="SSF53474">
    <property type="entry name" value="alpha/beta-Hydrolases"/>
    <property type="match status" value="1"/>
</dbReference>
<protein>
    <submittedName>
        <fullName evidence="1">Esterase</fullName>
    </submittedName>
</protein>
<dbReference type="PANTHER" id="PTHR43194:SF5">
    <property type="entry name" value="PIMELOYL-[ACYL-CARRIER PROTEIN] METHYL ESTER ESTERASE"/>
    <property type="match status" value="1"/>
</dbReference>
<evidence type="ECO:0000313" key="1">
    <source>
        <dbReference type="EMBL" id="TYC16145.1"/>
    </source>
</evidence>
<dbReference type="AlphaFoldDB" id="A0A5D0UEV6"/>
<dbReference type="CDD" id="cd12808">
    <property type="entry name" value="Esterase_713_like-1"/>
    <property type="match status" value="1"/>
</dbReference>
<dbReference type="InterPro" id="IPR029058">
    <property type="entry name" value="AB_hydrolase_fold"/>
</dbReference>
<evidence type="ECO:0000313" key="2">
    <source>
        <dbReference type="Proteomes" id="UP000322634"/>
    </source>
</evidence>
<keyword evidence="2" id="KW-1185">Reference proteome</keyword>
<dbReference type="Proteomes" id="UP000322634">
    <property type="component" value="Unassembled WGS sequence"/>
</dbReference>
<accession>A0A5D0UEV6</accession>
<dbReference type="Gene3D" id="3.40.50.1820">
    <property type="entry name" value="alpha/beta hydrolase"/>
    <property type="match status" value="1"/>
</dbReference>
<comment type="caution">
    <text evidence="1">The sequence shown here is derived from an EMBL/GenBank/DDBJ whole genome shotgun (WGS) entry which is preliminary data.</text>
</comment>
<sequence length="333" mass="36419">MAVSTGGAALADDAGIRVREVGSFHIGGSPITLSGAEPREAYVAEGQPPARVDPNGDFETGQVYVQYVRLVRPRSRLPLLMWHGGGLTGACFESTPDGRAGWQQRFLASGLDVYLADGFGGGRASWQRYPEISLAEPLFRTKRELWELFRVGPAGSYATDAARRRPYADTRFPVASFEALVRQTVPRFRTYDRSTQAGYDALVVKVGPSVILTHSAAGPLGFAATIAAPDHVRAHVAIEPSGAPDPSTVDLDRLRRIPHLIIWGDHLDADDSWGDLYASTRRFHDALRKAGGRSTWIDLPTMGHRGNSHMIMMDANSHQVAHLIDSWLKKNAR</sequence>
<reference evidence="1 2" key="1">
    <citation type="submission" date="2019-08" db="EMBL/GenBank/DDBJ databases">
        <title>Actinomadura sp. nov. CYP1-5 isolated from mountain soil.</title>
        <authorList>
            <person name="Songsumanus A."/>
            <person name="Kuncharoen N."/>
            <person name="Kudo T."/>
            <person name="Yuki M."/>
            <person name="Igarashi Y."/>
            <person name="Tanasupawat S."/>
        </authorList>
    </citation>
    <scope>NUCLEOTIDE SEQUENCE [LARGE SCALE GENOMIC DNA]</scope>
    <source>
        <strain evidence="1 2">GKU157</strain>
    </source>
</reference>
<dbReference type="EMBL" id="VSFF01000004">
    <property type="protein sequence ID" value="TYC16145.1"/>
    <property type="molecule type" value="Genomic_DNA"/>
</dbReference>
<proteinExistence type="predicted"/>
<gene>
    <name evidence="1" type="ORF">FXF65_11685</name>
</gene>
<dbReference type="OrthoDB" id="7820973at2"/>
<organism evidence="1 2">
    <name type="scientific">Actinomadura syzygii</name>
    <dbReference type="NCBI Taxonomy" id="1427538"/>
    <lineage>
        <taxon>Bacteria</taxon>
        <taxon>Bacillati</taxon>
        <taxon>Actinomycetota</taxon>
        <taxon>Actinomycetes</taxon>
        <taxon>Streptosporangiales</taxon>
        <taxon>Thermomonosporaceae</taxon>
        <taxon>Actinomadura</taxon>
    </lineage>
</organism>
<dbReference type="PANTHER" id="PTHR43194">
    <property type="entry name" value="HYDROLASE ALPHA/BETA FOLD FAMILY"/>
    <property type="match status" value="1"/>
</dbReference>